<comment type="caution">
    <text evidence="2">The sequence shown here is derived from an EMBL/GenBank/DDBJ whole genome shotgun (WGS) entry which is preliminary data.</text>
</comment>
<evidence type="ECO:0008006" key="4">
    <source>
        <dbReference type="Google" id="ProtNLM"/>
    </source>
</evidence>
<evidence type="ECO:0000256" key="1">
    <source>
        <dbReference type="SAM" id="SignalP"/>
    </source>
</evidence>
<reference evidence="2" key="1">
    <citation type="submission" date="2021-03" db="EMBL/GenBank/DDBJ databases">
        <authorList>
            <person name="Tagirdzhanova G."/>
        </authorList>
    </citation>
    <scope>NUCLEOTIDE SEQUENCE</scope>
</reference>
<organism evidence="2 3">
    <name type="scientific">Heterodermia speciosa</name>
    <dbReference type="NCBI Taxonomy" id="116794"/>
    <lineage>
        <taxon>Eukaryota</taxon>
        <taxon>Fungi</taxon>
        <taxon>Dikarya</taxon>
        <taxon>Ascomycota</taxon>
        <taxon>Pezizomycotina</taxon>
        <taxon>Lecanoromycetes</taxon>
        <taxon>OSLEUM clade</taxon>
        <taxon>Lecanoromycetidae</taxon>
        <taxon>Caliciales</taxon>
        <taxon>Physciaceae</taxon>
        <taxon>Heterodermia</taxon>
    </lineage>
</organism>
<keyword evidence="1" id="KW-0732">Signal</keyword>
<sequence length="266" mass="29990">MRFTRLLALSLLVIGVLSKGLAGAYERIYYYLIYELEADLWKNGQYWGWAHTCLGSGKDNRCNFNEFIYFIETGRTDVSNAKEYIPRGTALGRDDNSLRQAANSLLQKGATGELQHTNLILRSKNNVGFIGLIRGSANTMKRLKKTANKRKVIITKEENDIRKVASTVVHLRSKDHDGILLRHLKTAFPKANFRTIPKSDPIAGQTYRGLDLQATILANQNLGLTYKTLSDEITKFNEDKTKPVDPNFPNANSGHLKVIQQFQSCL</sequence>
<name>A0A8H3GA56_9LECA</name>
<accession>A0A8H3GA56</accession>
<feature type="signal peptide" evidence="1">
    <location>
        <begin position="1"/>
        <end position="18"/>
    </location>
</feature>
<dbReference type="OrthoDB" id="3434269at2759"/>
<feature type="chain" id="PRO_5034525198" description="Effector protein" evidence="1">
    <location>
        <begin position="19"/>
        <end position="266"/>
    </location>
</feature>
<keyword evidence="3" id="KW-1185">Reference proteome</keyword>
<evidence type="ECO:0000313" key="2">
    <source>
        <dbReference type="EMBL" id="CAF9937412.1"/>
    </source>
</evidence>
<proteinExistence type="predicted"/>
<gene>
    <name evidence="2" type="ORF">HETSPECPRED_000530</name>
</gene>
<dbReference type="Proteomes" id="UP000664521">
    <property type="component" value="Unassembled WGS sequence"/>
</dbReference>
<evidence type="ECO:0000313" key="3">
    <source>
        <dbReference type="Proteomes" id="UP000664521"/>
    </source>
</evidence>
<protein>
    <recommendedName>
        <fullName evidence="4">Effector protein</fullName>
    </recommendedName>
</protein>
<dbReference type="AlphaFoldDB" id="A0A8H3GA56"/>
<dbReference type="EMBL" id="CAJPDS010000101">
    <property type="protein sequence ID" value="CAF9937412.1"/>
    <property type="molecule type" value="Genomic_DNA"/>
</dbReference>